<evidence type="ECO:0000256" key="2">
    <source>
        <dbReference type="ARBA" id="ARBA00003949"/>
    </source>
</evidence>
<reference evidence="15" key="1">
    <citation type="submission" date="2021-02" db="EMBL/GenBank/DDBJ databases">
        <title>Sulfurospirillum tamanensis sp. nov.</title>
        <authorList>
            <person name="Merkel A.Y."/>
        </authorList>
    </citation>
    <scope>NUCLEOTIDE SEQUENCE [LARGE SCALE GENOMIC DNA]</scope>
    <source>
        <strain evidence="15">T05b</strain>
    </source>
</reference>
<comment type="function">
    <text evidence="2 12">This enzyme scavenges exogenous and endogenous cytidine and 2'-deoxycytidine for UMP synthesis.</text>
</comment>
<dbReference type="PANTHER" id="PTHR11644">
    <property type="entry name" value="CYTIDINE DEAMINASE"/>
    <property type="match status" value="1"/>
</dbReference>
<dbReference type="InterPro" id="IPR016192">
    <property type="entry name" value="APOBEC/CMP_deaminase_Zn-bd"/>
</dbReference>
<dbReference type="InterPro" id="IPR002125">
    <property type="entry name" value="CMP_dCMP_dom"/>
</dbReference>
<evidence type="ECO:0000256" key="10">
    <source>
        <dbReference type="ARBA" id="ARBA00049252"/>
    </source>
</evidence>
<sequence>MESYETLLKKAHEAKENAYAPYSGYKVGAAVLLRDGAVVLGCNVENTAQSATICAERTALFNATSLGYKPTDVVAIAVASSGKNFSPCGPCRQVISEFGADIEVIFEWDGAVVVAPLKTLLPYAFTLQR</sequence>
<keyword evidence="7 12" id="KW-0378">Hydrolase</keyword>
<dbReference type="PROSITE" id="PS51747">
    <property type="entry name" value="CYT_DCMP_DEAMINASES_2"/>
    <property type="match status" value="1"/>
</dbReference>
<keyword evidence="15" id="KW-1185">Reference proteome</keyword>
<dbReference type="GO" id="GO:0004126">
    <property type="term" value="F:cytidine deaminase activity"/>
    <property type="evidence" value="ECO:0007669"/>
    <property type="project" value="UniProtKB-EC"/>
</dbReference>
<accession>A0ABS2WUS3</accession>
<dbReference type="Proteomes" id="UP000703590">
    <property type="component" value="Unassembled WGS sequence"/>
</dbReference>
<evidence type="ECO:0000259" key="13">
    <source>
        <dbReference type="PROSITE" id="PS51747"/>
    </source>
</evidence>
<dbReference type="PANTHER" id="PTHR11644:SF2">
    <property type="entry name" value="CYTIDINE DEAMINASE"/>
    <property type="match status" value="1"/>
</dbReference>
<comment type="caution">
    <text evidence="14">The sequence shown here is derived from an EMBL/GenBank/DDBJ whole genome shotgun (WGS) entry which is preliminary data.</text>
</comment>
<evidence type="ECO:0000256" key="7">
    <source>
        <dbReference type="ARBA" id="ARBA00022801"/>
    </source>
</evidence>
<comment type="similarity">
    <text evidence="3 12">Belongs to the cytidine and deoxycytidylate deaminase family.</text>
</comment>
<evidence type="ECO:0000313" key="14">
    <source>
        <dbReference type="EMBL" id="MBN2965404.1"/>
    </source>
</evidence>
<comment type="catalytic activity">
    <reaction evidence="10 12">
        <text>2'-deoxycytidine + H2O + H(+) = 2'-deoxyuridine + NH4(+)</text>
        <dbReference type="Rhea" id="RHEA:13433"/>
        <dbReference type="ChEBI" id="CHEBI:15377"/>
        <dbReference type="ChEBI" id="CHEBI:15378"/>
        <dbReference type="ChEBI" id="CHEBI:15698"/>
        <dbReference type="ChEBI" id="CHEBI:16450"/>
        <dbReference type="ChEBI" id="CHEBI:28938"/>
        <dbReference type="EC" id="3.5.4.5"/>
    </reaction>
</comment>
<keyword evidence="8 12" id="KW-0862">Zinc</keyword>
<evidence type="ECO:0000256" key="6">
    <source>
        <dbReference type="ARBA" id="ARBA00022723"/>
    </source>
</evidence>
<name>A0ABS2WUS3_9BACT</name>
<evidence type="ECO:0000313" key="15">
    <source>
        <dbReference type="Proteomes" id="UP000703590"/>
    </source>
</evidence>
<evidence type="ECO:0000256" key="11">
    <source>
        <dbReference type="ARBA" id="ARBA00049558"/>
    </source>
</evidence>
<dbReference type="NCBIfam" id="TIGR01354">
    <property type="entry name" value="cyt_deam_tetra"/>
    <property type="match status" value="1"/>
</dbReference>
<evidence type="ECO:0000256" key="1">
    <source>
        <dbReference type="ARBA" id="ARBA00001947"/>
    </source>
</evidence>
<evidence type="ECO:0000256" key="5">
    <source>
        <dbReference type="ARBA" id="ARBA00018266"/>
    </source>
</evidence>
<reference evidence="14 15" key="3">
    <citation type="submission" date="2021-02" db="EMBL/GenBank/DDBJ databases">
        <authorList>
            <person name="Merkel A.Y."/>
        </authorList>
    </citation>
    <scope>NUCLEOTIDE SEQUENCE [LARGE SCALE GENOMIC DNA]</scope>
    <source>
        <strain evidence="14 15">T05b</strain>
    </source>
</reference>
<dbReference type="Gene3D" id="3.40.140.10">
    <property type="entry name" value="Cytidine Deaminase, domain 2"/>
    <property type="match status" value="1"/>
</dbReference>
<evidence type="ECO:0000256" key="3">
    <source>
        <dbReference type="ARBA" id="ARBA00006576"/>
    </source>
</evidence>
<evidence type="ECO:0000256" key="9">
    <source>
        <dbReference type="ARBA" id="ARBA00032005"/>
    </source>
</evidence>
<evidence type="ECO:0000256" key="4">
    <source>
        <dbReference type="ARBA" id="ARBA00012783"/>
    </source>
</evidence>
<protein>
    <recommendedName>
        <fullName evidence="5 12">Cytidine deaminase</fullName>
        <ecNumber evidence="4 12">3.5.4.5</ecNumber>
    </recommendedName>
    <alternativeName>
        <fullName evidence="9 12">Cytidine aminohydrolase</fullName>
    </alternativeName>
</protein>
<dbReference type="CDD" id="cd01283">
    <property type="entry name" value="cytidine_deaminase"/>
    <property type="match status" value="1"/>
</dbReference>
<dbReference type="InterPro" id="IPR016193">
    <property type="entry name" value="Cytidine_deaminase-like"/>
</dbReference>
<dbReference type="NCBIfam" id="NF004064">
    <property type="entry name" value="PRK05578.1"/>
    <property type="match status" value="1"/>
</dbReference>
<evidence type="ECO:0000256" key="8">
    <source>
        <dbReference type="ARBA" id="ARBA00022833"/>
    </source>
</evidence>
<dbReference type="InterPro" id="IPR006262">
    <property type="entry name" value="Cyt_deam_tetra"/>
</dbReference>
<dbReference type="EMBL" id="JAFHKK010000036">
    <property type="protein sequence ID" value="MBN2965404.1"/>
    <property type="molecule type" value="Genomic_DNA"/>
</dbReference>
<dbReference type="RefSeq" id="WP_205459965.1">
    <property type="nucleotide sequence ID" value="NZ_JAFHKK010000036.1"/>
</dbReference>
<dbReference type="PROSITE" id="PS00903">
    <property type="entry name" value="CYT_DCMP_DEAMINASES_1"/>
    <property type="match status" value="1"/>
</dbReference>
<keyword evidence="6 12" id="KW-0479">Metal-binding</keyword>
<organism evidence="14 15">
    <name type="scientific">Sulfurospirillum tamanense</name>
    <dbReference type="NCBI Taxonomy" id="2813362"/>
    <lineage>
        <taxon>Bacteria</taxon>
        <taxon>Pseudomonadati</taxon>
        <taxon>Campylobacterota</taxon>
        <taxon>Epsilonproteobacteria</taxon>
        <taxon>Campylobacterales</taxon>
        <taxon>Sulfurospirillaceae</taxon>
        <taxon>Sulfurospirillum</taxon>
    </lineage>
</organism>
<reference evidence="14 15" key="2">
    <citation type="submission" date="2021-02" db="EMBL/GenBank/DDBJ databases">
        <title>Sulfurospirillum tamanensis sp. nov.</title>
        <authorList>
            <person name="Frolova A."/>
            <person name="Merkel A."/>
            <person name="Slobodkin A."/>
        </authorList>
    </citation>
    <scope>NUCLEOTIDE SEQUENCE [LARGE SCALE GENOMIC DNA]</scope>
    <source>
        <strain evidence="14 15">T05b</strain>
    </source>
</reference>
<dbReference type="InterPro" id="IPR050202">
    <property type="entry name" value="Cyt/Deoxycyt_deaminase"/>
</dbReference>
<gene>
    <name evidence="14" type="ORF">JWV37_11480</name>
</gene>
<dbReference type="Pfam" id="PF00383">
    <property type="entry name" value="dCMP_cyt_deam_1"/>
    <property type="match status" value="1"/>
</dbReference>
<comment type="cofactor">
    <cofactor evidence="1 12">
        <name>Zn(2+)</name>
        <dbReference type="ChEBI" id="CHEBI:29105"/>
    </cofactor>
</comment>
<feature type="domain" description="CMP/dCMP-type deaminase" evidence="13">
    <location>
        <begin position="2"/>
        <end position="128"/>
    </location>
</feature>
<proteinExistence type="inferred from homology"/>
<evidence type="ECO:0000256" key="12">
    <source>
        <dbReference type="RuleBase" id="RU364006"/>
    </source>
</evidence>
<dbReference type="SUPFAM" id="SSF53927">
    <property type="entry name" value="Cytidine deaminase-like"/>
    <property type="match status" value="1"/>
</dbReference>
<dbReference type="EC" id="3.5.4.5" evidence="4 12"/>
<comment type="catalytic activity">
    <reaction evidence="11 12">
        <text>cytidine + H2O + H(+) = uridine + NH4(+)</text>
        <dbReference type="Rhea" id="RHEA:16069"/>
        <dbReference type="ChEBI" id="CHEBI:15377"/>
        <dbReference type="ChEBI" id="CHEBI:15378"/>
        <dbReference type="ChEBI" id="CHEBI:16704"/>
        <dbReference type="ChEBI" id="CHEBI:17562"/>
        <dbReference type="ChEBI" id="CHEBI:28938"/>
        <dbReference type="EC" id="3.5.4.5"/>
    </reaction>
</comment>